<evidence type="ECO:0000256" key="9">
    <source>
        <dbReference type="ARBA" id="ARBA00048173"/>
    </source>
</evidence>
<comment type="similarity">
    <text evidence="8">Belongs to the bacterial reverse transcriptase family.</text>
</comment>
<keyword evidence="7" id="KW-0051">Antiviral defense</keyword>
<sequence>MLTIKNLQGVHSYGALAPLFSVTPAALKAQLYSAKGYSSFNIPKKSGGFRLIHAPTKIRKQLQRALLPVLNEAYKAPSFVHGFVDKRSVRSNAQPHVQARTVVNVDLADFFQSISFKRIRGVFLAPPFRFDWTISNILAQICCYGGALPAGGVTSPTLSNMICARMDKKLVRLSRRLGGEYSRYADDLTFSFRRPLAQLSSIVAVDASGNYLPGAALLEIFNAEGFSLNPVKFRVATGAARKLVTGVVVNHRTNVPRKWLRALESKIYAITRFGVGAIAAQEFPDVAPESARYRLLRQLHGRISYLRMIRGAGDWVASDLAYRFNKAHGENQLRVPCTELISNPQRVPRGVWVLGCSASTMHFFDPQNQGTAFVTSSGLLVTAAHVLLLDSGDVAGYIYIINERAKKLRRCELLAIDVEADVAILKASEHNLEVERSRFSLGNDPQSQDSVVAVGYSDYGSGDTATMLQASVQKVFKFNSIKKAQVGAFISGGMSGGPVVDSACRVRGLVHKGVSSAAGVSEIICVEAIIRVAVSNSLSL</sequence>
<dbReference type="GO" id="GO:0003964">
    <property type="term" value="F:RNA-directed DNA polymerase activity"/>
    <property type="evidence" value="ECO:0007669"/>
    <property type="project" value="UniProtKB-KW"/>
</dbReference>
<dbReference type="CDD" id="cd03487">
    <property type="entry name" value="RT_Bac_retron_II"/>
    <property type="match status" value="1"/>
</dbReference>
<dbReference type="InterPro" id="IPR000477">
    <property type="entry name" value="RT_dom"/>
</dbReference>
<name>A0A6V7BSW7_9XANT</name>
<evidence type="ECO:0000256" key="3">
    <source>
        <dbReference type="ARBA" id="ARBA00022695"/>
    </source>
</evidence>
<dbReference type="GO" id="GO:0046872">
    <property type="term" value="F:metal ion binding"/>
    <property type="evidence" value="ECO:0007669"/>
    <property type="project" value="UniProtKB-KW"/>
</dbReference>
<keyword evidence="4" id="KW-0479">Metal-binding</keyword>
<evidence type="ECO:0000256" key="4">
    <source>
        <dbReference type="ARBA" id="ARBA00022723"/>
    </source>
</evidence>
<proteinExistence type="inferred from homology"/>
<evidence type="ECO:0000256" key="2">
    <source>
        <dbReference type="ARBA" id="ARBA00022679"/>
    </source>
</evidence>
<dbReference type="GO" id="GO:0003723">
    <property type="term" value="F:RNA binding"/>
    <property type="evidence" value="ECO:0007669"/>
    <property type="project" value="InterPro"/>
</dbReference>
<keyword evidence="6" id="KW-0695">RNA-directed DNA polymerase</keyword>
<dbReference type="Proteomes" id="UP000515406">
    <property type="component" value="Chromosome"/>
</dbReference>
<dbReference type="AlphaFoldDB" id="A0A6V7BSW7"/>
<evidence type="ECO:0000256" key="8">
    <source>
        <dbReference type="ARBA" id="ARBA00034120"/>
    </source>
</evidence>
<protein>
    <recommendedName>
        <fullName evidence="1">RNA-directed DNA polymerase</fullName>
        <ecNumber evidence="1">2.7.7.49</ecNumber>
    </recommendedName>
</protein>
<reference evidence="11 12" key="1">
    <citation type="submission" date="2020-07" db="EMBL/GenBank/DDBJ databases">
        <authorList>
            <person name="Pothier F. J."/>
        </authorList>
    </citation>
    <scope>NUCLEOTIDE SEQUENCE [LARGE SCALE GENOMIC DNA]</scope>
    <source>
        <strain evidence="11 12">CFBP 498</strain>
    </source>
</reference>
<dbReference type="PRINTS" id="PR00866">
    <property type="entry name" value="RNADNAPOLMS"/>
</dbReference>
<feature type="domain" description="Reverse transcriptase" evidence="10">
    <location>
        <begin position="23"/>
        <end position="249"/>
    </location>
</feature>
<dbReference type="InterPro" id="IPR051083">
    <property type="entry name" value="GrpII_Intron_Splice-Mob/Def"/>
</dbReference>
<dbReference type="SUPFAM" id="SSF50494">
    <property type="entry name" value="Trypsin-like serine proteases"/>
    <property type="match status" value="1"/>
</dbReference>
<keyword evidence="3" id="KW-0548">Nucleotidyltransferase</keyword>
<evidence type="ECO:0000313" key="12">
    <source>
        <dbReference type="Proteomes" id="UP000515406"/>
    </source>
</evidence>
<evidence type="ECO:0000313" key="11">
    <source>
        <dbReference type="EMBL" id="CAD0304885.1"/>
    </source>
</evidence>
<evidence type="ECO:0000256" key="1">
    <source>
        <dbReference type="ARBA" id="ARBA00012493"/>
    </source>
</evidence>
<dbReference type="SUPFAM" id="SSF56672">
    <property type="entry name" value="DNA/RNA polymerases"/>
    <property type="match status" value="1"/>
</dbReference>
<dbReference type="Pfam" id="PF13365">
    <property type="entry name" value="Trypsin_2"/>
    <property type="match status" value="1"/>
</dbReference>
<comment type="catalytic activity">
    <reaction evidence="9">
        <text>DNA(n) + a 2'-deoxyribonucleoside 5'-triphosphate = DNA(n+1) + diphosphate</text>
        <dbReference type="Rhea" id="RHEA:22508"/>
        <dbReference type="Rhea" id="RHEA-COMP:17339"/>
        <dbReference type="Rhea" id="RHEA-COMP:17340"/>
        <dbReference type="ChEBI" id="CHEBI:33019"/>
        <dbReference type="ChEBI" id="CHEBI:61560"/>
        <dbReference type="ChEBI" id="CHEBI:173112"/>
        <dbReference type="EC" id="2.7.7.49"/>
    </reaction>
</comment>
<dbReference type="EMBL" id="LR828257">
    <property type="protein sequence ID" value="CAD0304878.1"/>
    <property type="molecule type" value="Genomic_DNA"/>
</dbReference>
<keyword evidence="12" id="KW-1185">Reference proteome</keyword>
<keyword evidence="5" id="KW-0460">Magnesium</keyword>
<dbReference type="InterPro" id="IPR009003">
    <property type="entry name" value="Peptidase_S1_PA"/>
</dbReference>
<dbReference type="PROSITE" id="PS50878">
    <property type="entry name" value="RT_POL"/>
    <property type="match status" value="1"/>
</dbReference>
<dbReference type="Pfam" id="PF00078">
    <property type="entry name" value="RVT_1"/>
    <property type="match status" value="1"/>
</dbReference>
<dbReference type="PANTHER" id="PTHR34047">
    <property type="entry name" value="NUCLEAR INTRON MATURASE 1, MITOCHONDRIAL-RELATED"/>
    <property type="match status" value="1"/>
</dbReference>
<keyword evidence="2" id="KW-0808">Transferase</keyword>
<gene>
    <name evidence="11" type="ORF">CFBP498_05840</name>
</gene>
<organism evidence="11 12">
    <name type="scientific">Xanthomonas hortorum pv. vitians</name>
    <dbReference type="NCBI Taxonomy" id="83224"/>
    <lineage>
        <taxon>Bacteria</taxon>
        <taxon>Pseudomonadati</taxon>
        <taxon>Pseudomonadota</taxon>
        <taxon>Gammaproteobacteria</taxon>
        <taxon>Lysobacterales</taxon>
        <taxon>Lysobacteraceae</taxon>
        <taxon>Xanthomonas</taxon>
    </lineage>
</organism>
<evidence type="ECO:0000259" key="10">
    <source>
        <dbReference type="PROSITE" id="PS50878"/>
    </source>
</evidence>
<dbReference type="InterPro" id="IPR000123">
    <property type="entry name" value="Reverse_transcriptase_msDNA"/>
</dbReference>
<accession>A0A6V7BSW7</accession>
<evidence type="ECO:0000256" key="5">
    <source>
        <dbReference type="ARBA" id="ARBA00022842"/>
    </source>
</evidence>
<dbReference type="EMBL" id="LR828257">
    <property type="protein sequence ID" value="CAD0304885.1"/>
    <property type="molecule type" value="Genomic_DNA"/>
</dbReference>
<dbReference type="GO" id="GO:0051607">
    <property type="term" value="P:defense response to virus"/>
    <property type="evidence" value="ECO:0007669"/>
    <property type="project" value="UniProtKB-KW"/>
</dbReference>
<dbReference type="PANTHER" id="PTHR34047:SF7">
    <property type="entry name" value="RNA-DIRECTED DNA POLYMERASE"/>
    <property type="match status" value="1"/>
</dbReference>
<dbReference type="Gene3D" id="2.40.10.120">
    <property type="match status" value="1"/>
</dbReference>
<evidence type="ECO:0000256" key="7">
    <source>
        <dbReference type="ARBA" id="ARBA00023118"/>
    </source>
</evidence>
<dbReference type="EC" id="2.7.7.49" evidence="1"/>
<evidence type="ECO:0000256" key="6">
    <source>
        <dbReference type="ARBA" id="ARBA00022918"/>
    </source>
</evidence>
<dbReference type="InterPro" id="IPR043502">
    <property type="entry name" value="DNA/RNA_pol_sf"/>
</dbReference>